<reference evidence="1 3" key="1">
    <citation type="submission" date="2018-06" db="EMBL/GenBank/DDBJ databases">
        <authorList>
            <consortium name="Pathogen Informatics"/>
            <person name="Doyle S."/>
        </authorList>
    </citation>
    <scope>NUCLEOTIDE SEQUENCE [LARGE SCALE GENOMIC DNA]</scope>
    <source>
        <strain evidence="1 3">NCTC10911</strain>
    </source>
</reference>
<dbReference type="Proteomes" id="UP000255014">
    <property type="component" value="Unassembled WGS sequence"/>
</dbReference>
<dbReference type="EMBL" id="UFTT01000002">
    <property type="protein sequence ID" value="SUV65171.1"/>
    <property type="molecule type" value="Genomic_DNA"/>
</dbReference>
<organism evidence="1 3">
    <name type="scientific">Bordetella pertussis</name>
    <dbReference type="NCBI Taxonomy" id="520"/>
    <lineage>
        <taxon>Bacteria</taxon>
        <taxon>Pseudomonadati</taxon>
        <taxon>Pseudomonadota</taxon>
        <taxon>Betaproteobacteria</taxon>
        <taxon>Burkholderiales</taxon>
        <taxon>Alcaligenaceae</taxon>
        <taxon>Bordetella</taxon>
    </lineage>
</organism>
<dbReference type="EMBL" id="UFTT01000002">
    <property type="protein sequence ID" value="SUV66856.1"/>
    <property type="molecule type" value="Genomic_DNA"/>
</dbReference>
<evidence type="ECO:0000313" key="3">
    <source>
        <dbReference type="Proteomes" id="UP000255014"/>
    </source>
</evidence>
<dbReference type="AlphaFoldDB" id="A0A0E8EIN1"/>
<evidence type="ECO:0000313" key="1">
    <source>
        <dbReference type="EMBL" id="SUV65171.1"/>
    </source>
</evidence>
<sequence length="85" mass="9043">MCSHSARSCSCSAVQLGQYAFICSPVIPWRACAIESTYHGSFDGYARRPGPDTGGSTIASRASPASPVRAARIPMRAPIEWPTTL</sequence>
<name>A0A0E8EIN1_BORPT</name>
<gene>
    <name evidence="1" type="ORF">NCTC10911_02213</name>
    <name evidence="2" type="ORF">NCTC10911_03920</name>
</gene>
<proteinExistence type="predicted"/>
<accession>A0A0E8EIN1</accession>
<protein>
    <submittedName>
        <fullName evidence="1">Uncharacterized protein</fullName>
    </submittedName>
</protein>
<evidence type="ECO:0000313" key="2">
    <source>
        <dbReference type="EMBL" id="SUV66856.1"/>
    </source>
</evidence>